<protein>
    <submittedName>
        <fullName evidence="1">Uncharacterized protein</fullName>
    </submittedName>
</protein>
<dbReference type="RefSeq" id="WP_273925881.1">
    <property type="nucleotide sequence ID" value="NZ_JAQSIO010000002.1"/>
</dbReference>
<dbReference type="Proteomes" id="UP001528672">
    <property type="component" value="Unassembled WGS sequence"/>
</dbReference>
<gene>
    <name evidence="1" type="ORF">PSQ39_06415</name>
</gene>
<name>A0ABT5MEG1_9BURK</name>
<evidence type="ECO:0000313" key="2">
    <source>
        <dbReference type="Proteomes" id="UP001528672"/>
    </source>
</evidence>
<sequence length="193" mass="21534">MNHDILLRDLARLKLSARLLITVRQQYRSKVADLTRRKDVFRALGQLGKVELVDAAIAKIKIEIVDVEFALIEDGQRLMSLCAAIDEAGVPRELILNVLGANTAEWDTPEITKYGDKAIHLIAVLDLENSATKHDGIEIKPLKWCHTMAFMNALKTSSKLDRAVHEGANEFFGGAFGDYRERPVIERLAGVQS</sequence>
<comment type="caution">
    <text evidence="1">The sequence shown here is derived from an EMBL/GenBank/DDBJ whole genome shotgun (WGS) entry which is preliminary data.</text>
</comment>
<organism evidence="1 2">
    <name type="scientific">Curvibacter microcysteis</name>
    <dbReference type="NCBI Taxonomy" id="3026419"/>
    <lineage>
        <taxon>Bacteria</taxon>
        <taxon>Pseudomonadati</taxon>
        <taxon>Pseudomonadota</taxon>
        <taxon>Betaproteobacteria</taxon>
        <taxon>Burkholderiales</taxon>
        <taxon>Comamonadaceae</taxon>
        <taxon>Curvibacter</taxon>
    </lineage>
</organism>
<dbReference type="EMBL" id="JAQSIO010000002">
    <property type="protein sequence ID" value="MDD0814259.1"/>
    <property type="molecule type" value="Genomic_DNA"/>
</dbReference>
<accession>A0ABT5MEG1</accession>
<keyword evidence="2" id="KW-1185">Reference proteome</keyword>
<proteinExistence type="predicted"/>
<reference evidence="1 2" key="1">
    <citation type="submission" date="2023-02" db="EMBL/GenBank/DDBJ databases">
        <title>Bacterial whole genome sequence for Curvibacter sp. HBC28.</title>
        <authorList>
            <person name="Le V."/>
            <person name="Ko S.-R."/>
            <person name="Ahn C.-Y."/>
            <person name="Oh H.-M."/>
        </authorList>
    </citation>
    <scope>NUCLEOTIDE SEQUENCE [LARGE SCALE GENOMIC DNA]</scope>
    <source>
        <strain evidence="1 2">HBC28</strain>
    </source>
</reference>
<evidence type="ECO:0000313" key="1">
    <source>
        <dbReference type="EMBL" id="MDD0814259.1"/>
    </source>
</evidence>